<protein>
    <submittedName>
        <fullName evidence="1">Uncharacterized protein</fullName>
    </submittedName>
</protein>
<sequence>MAEPTAMVLAEPRPFQGQGPGQEHFKRVVAGQKGSRRGVLLSGLVNSSCLLSSTSSTLSPLHFSFLSSINISVRSDLTRQLPRRPSSSVLPKLSQRPLTFPPEPRAYIAWPTVRTRDSRPPICLLPTFPFRLALSLAALGPRRSRLRGAHHTKKDPTPFQSSPIQPRDPLSIIDFSPTLAQRLSSRLGTLCHDLCHLKAVFPALVGRRASAYCPIHSHVVPPCSPPLLGASVSLGKQEARNKKQETSLCKCCMAGLPLPLSLFFACSPRADGAFCSLLRLAICKQCSASGELVTCAGIWDELADVGMGQLDLYVVCLRSPPPQRVSGTCAALGWAKGAGGPGPSHPGRTHYSSYSATAPLNGPLCCPRAHPLHPSLQSCSADGMLDYLECLGCSLRAVSASLQQPIHQMIDPRQSCSQSSSILRYHPSCQHPTPS</sequence>
<gene>
    <name evidence="1" type="ORF">BD289DRAFT_124677</name>
</gene>
<name>A0A2T3AFU6_9PEZI</name>
<keyword evidence="2" id="KW-1185">Reference proteome</keyword>
<evidence type="ECO:0000313" key="1">
    <source>
        <dbReference type="EMBL" id="PSR97012.1"/>
    </source>
</evidence>
<evidence type="ECO:0000313" key="2">
    <source>
        <dbReference type="Proteomes" id="UP000241462"/>
    </source>
</evidence>
<dbReference type="AlphaFoldDB" id="A0A2T3AFU6"/>
<dbReference type="Proteomes" id="UP000241462">
    <property type="component" value="Unassembled WGS sequence"/>
</dbReference>
<accession>A0A2T3AFU6</accession>
<proteinExistence type="predicted"/>
<dbReference type="EMBL" id="KZ678395">
    <property type="protein sequence ID" value="PSR97012.1"/>
    <property type="molecule type" value="Genomic_DNA"/>
</dbReference>
<reference evidence="1 2" key="1">
    <citation type="journal article" date="2018" name="Mycol. Prog.">
        <title>Coniella lustricola, a new species from submerged detritus.</title>
        <authorList>
            <person name="Raudabaugh D.B."/>
            <person name="Iturriaga T."/>
            <person name="Carver A."/>
            <person name="Mondo S."/>
            <person name="Pangilinan J."/>
            <person name="Lipzen A."/>
            <person name="He G."/>
            <person name="Amirebrahimi M."/>
            <person name="Grigoriev I.V."/>
            <person name="Miller A.N."/>
        </authorList>
    </citation>
    <scope>NUCLEOTIDE SEQUENCE [LARGE SCALE GENOMIC DNA]</scope>
    <source>
        <strain evidence="1 2">B22-T-1</strain>
    </source>
</reference>
<dbReference type="InParanoid" id="A0A2T3AFU6"/>
<organism evidence="1 2">
    <name type="scientific">Coniella lustricola</name>
    <dbReference type="NCBI Taxonomy" id="2025994"/>
    <lineage>
        <taxon>Eukaryota</taxon>
        <taxon>Fungi</taxon>
        <taxon>Dikarya</taxon>
        <taxon>Ascomycota</taxon>
        <taxon>Pezizomycotina</taxon>
        <taxon>Sordariomycetes</taxon>
        <taxon>Sordariomycetidae</taxon>
        <taxon>Diaporthales</taxon>
        <taxon>Schizoparmaceae</taxon>
        <taxon>Coniella</taxon>
    </lineage>
</organism>